<feature type="domain" description="AMMECR1" evidence="1">
    <location>
        <begin position="298"/>
        <end position="469"/>
    </location>
</feature>
<dbReference type="SUPFAM" id="SSF143447">
    <property type="entry name" value="AMMECR1-like"/>
    <property type="match status" value="1"/>
</dbReference>
<dbReference type="NCBIfam" id="TIGR04336">
    <property type="entry name" value="AmmeMemoSam_B"/>
    <property type="match status" value="1"/>
</dbReference>
<dbReference type="STRING" id="36844.SAMN04488501_102246"/>
<dbReference type="Proteomes" id="UP000037043">
    <property type="component" value="Unassembled WGS sequence"/>
</dbReference>
<dbReference type="PANTHER" id="PTHR13016:SF0">
    <property type="entry name" value="AMME SYNDROME CANDIDATE GENE 1 PROTEIN"/>
    <property type="match status" value="1"/>
</dbReference>
<dbReference type="GO" id="GO:0016702">
    <property type="term" value="F:oxidoreductase activity, acting on single donors with incorporation of molecular oxygen, incorporation of two atoms of oxygen"/>
    <property type="evidence" value="ECO:0007669"/>
    <property type="project" value="UniProtKB-ARBA"/>
</dbReference>
<dbReference type="Gene3D" id="3.30.700.20">
    <property type="entry name" value="Hypothetical protein ph0010, domain 1"/>
    <property type="match status" value="1"/>
</dbReference>
<keyword evidence="2" id="KW-0223">Dioxygenase</keyword>
<keyword evidence="2" id="KW-0560">Oxidoreductase</keyword>
<dbReference type="AlphaFoldDB" id="A0A0L6Z9L6"/>
<dbReference type="Pfam" id="PF02900">
    <property type="entry name" value="LigB"/>
    <property type="match status" value="1"/>
</dbReference>
<accession>A0A0L6Z9L6</accession>
<protein>
    <submittedName>
        <fullName evidence="2">2-aminophenol 1,6-dioxygenase subunit beta</fullName>
        <ecNumber evidence="2">1.13.11.74</ecNumber>
        <ecNumber evidence="2">1.13.11.76</ecNumber>
    </submittedName>
</protein>
<dbReference type="Pfam" id="PF01871">
    <property type="entry name" value="AMMECR1"/>
    <property type="match status" value="1"/>
</dbReference>
<dbReference type="PROSITE" id="PS51112">
    <property type="entry name" value="AMMECR1"/>
    <property type="match status" value="1"/>
</dbReference>
<sequence length="469" mass="52543">MDKILAHYIMPHPPIIVEEVGKGEEVKAENTLKACDSIGREVEKLKPSTIIIITPHGPLFSDALAISSGSTIKGDLGSFNAPAVEFNINIDEQLTELIRQKAAEKDLIVVPIDETSANQYGISTELDHGSMVPLYFINKYYKNYNIVHITYGLLSKVKLYEFGIAIKEAVSVQDKSVVVIASGDLSHRLSEEGPYGFSEAGVEFDRKLLELLKNGDVEGIFSIDRMLIKGAGECGLRSFYILFGSMEQKDINGEVLSYEAPFGIGYGVMKFNSKENKEKNMLSKISEIRKKEIEAIRQCEDIYAKLARSSLEHYVKTGEYITMPLLHDKMLKERNGVFVSIKKEEELRGCIGTIFPSTDCIANEIIRNSVEAGLHDPRFSPIDEEELEDLEYSIDILMKPTEASREELDPEKYGVIVRCDSRCGVLLPNLEGIDTVEEQLSIALDKADIYPEENYSIEKFEVVRRGSKC</sequence>
<dbReference type="InterPro" id="IPR002733">
    <property type="entry name" value="AMMECR1_domain"/>
</dbReference>
<dbReference type="NCBIfam" id="TIGR04335">
    <property type="entry name" value="AmmeMemoSam_A"/>
    <property type="match status" value="1"/>
</dbReference>
<dbReference type="EC" id="1.13.11.76" evidence="2"/>
<dbReference type="InterPro" id="IPR023473">
    <property type="entry name" value="AMMECR1"/>
</dbReference>
<dbReference type="InterPro" id="IPR027485">
    <property type="entry name" value="AMMECR1_N"/>
</dbReference>
<evidence type="ECO:0000313" key="3">
    <source>
        <dbReference type="Proteomes" id="UP000037043"/>
    </source>
</evidence>
<organism evidence="2 3">
    <name type="scientific">Clostridium homopropionicum DSM 5847</name>
    <dbReference type="NCBI Taxonomy" id="1121318"/>
    <lineage>
        <taxon>Bacteria</taxon>
        <taxon>Bacillati</taxon>
        <taxon>Bacillota</taxon>
        <taxon>Clostridia</taxon>
        <taxon>Eubacteriales</taxon>
        <taxon>Clostridiaceae</taxon>
        <taxon>Clostridium</taxon>
    </lineage>
</organism>
<dbReference type="InterPro" id="IPR036071">
    <property type="entry name" value="AMMECR1_dom_sf"/>
</dbReference>
<dbReference type="InterPro" id="IPR004183">
    <property type="entry name" value="Xdiol_dOase_suB"/>
</dbReference>
<dbReference type="EC" id="1.13.11.74" evidence="2"/>
<evidence type="ECO:0000313" key="2">
    <source>
        <dbReference type="EMBL" id="KOA19659.1"/>
    </source>
</evidence>
<proteinExistence type="predicted"/>
<dbReference type="SUPFAM" id="SSF53213">
    <property type="entry name" value="LigB-like"/>
    <property type="match status" value="1"/>
</dbReference>
<gene>
    <name evidence="2" type="primary">cnbCb</name>
    <name evidence="2" type="ORF">CLHOM_17480</name>
</gene>
<evidence type="ECO:0000259" key="1">
    <source>
        <dbReference type="PROSITE" id="PS51112"/>
    </source>
</evidence>
<dbReference type="CDD" id="cd07951">
    <property type="entry name" value="ED_3B_N_AMMECR1"/>
    <property type="match status" value="1"/>
</dbReference>
<dbReference type="Gene3D" id="3.40.830.10">
    <property type="entry name" value="LigB-like"/>
    <property type="match status" value="1"/>
</dbReference>
<keyword evidence="3" id="KW-1185">Reference proteome</keyword>
<dbReference type="GO" id="GO:0008198">
    <property type="term" value="F:ferrous iron binding"/>
    <property type="evidence" value="ECO:0007669"/>
    <property type="project" value="InterPro"/>
</dbReference>
<name>A0A0L6Z9L6_9CLOT</name>
<dbReference type="PANTHER" id="PTHR13016">
    <property type="entry name" value="AMMECR1 HOMOLOG"/>
    <property type="match status" value="1"/>
</dbReference>
<dbReference type="PATRIC" id="fig|1121318.3.peg.1762"/>
<reference evidence="3" key="1">
    <citation type="submission" date="2015-08" db="EMBL/GenBank/DDBJ databases">
        <title>Genome sequence of the strict anaerobe Clostridium homopropionicum LuHBu1 (DSM 5847T).</title>
        <authorList>
            <person name="Poehlein A."/>
            <person name="Beck M."/>
            <person name="Schiel-Bengelsdorf B."/>
            <person name="Bengelsdorf F.R."/>
            <person name="Daniel R."/>
            <person name="Duerre P."/>
        </authorList>
    </citation>
    <scope>NUCLEOTIDE SEQUENCE [LARGE SCALE GENOMIC DNA]</scope>
    <source>
        <strain evidence="3">DSM 5847</strain>
    </source>
</reference>
<dbReference type="InterPro" id="IPR027623">
    <property type="entry name" value="AmmeMemoSam_A"/>
</dbReference>
<dbReference type="EMBL" id="LHUR01000022">
    <property type="protein sequence ID" value="KOA19659.1"/>
    <property type="molecule type" value="Genomic_DNA"/>
</dbReference>
<comment type="caution">
    <text evidence="2">The sequence shown here is derived from an EMBL/GenBank/DDBJ whole genome shotgun (WGS) entry which is preliminary data.</text>
</comment>